<comment type="caution">
    <text evidence="1">The sequence shown here is derived from an EMBL/GenBank/DDBJ whole genome shotgun (WGS) entry which is preliminary data.</text>
</comment>
<sequence length="164" mass="18986">MFVLSEQLDTMKGDPNIPFRRYRDYVEANRAKFPAAAYELISSGLLLDASDHRCPHDGWLEWARFEEPSEGDRNEIRTLSLRVRLLGPYHDMYIEIYYPQVFSYSMSNPASHAGHFDWRYSEIRLSDAGNLIHEIEWAGPPGAEARWIIETSDVQLTTHPLDQA</sequence>
<organism evidence="1 2">
    <name type="scientific">Arenimonas soli</name>
    <dbReference type="NCBI Taxonomy" id="2269504"/>
    <lineage>
        <taxon>Bacteria</taxon>
        <taxon>Pseudomonadati</taxon>
        <taxon>Pseudomonadota</taxon>
        <taxon>Gammaproteobacteria</taxon>
        <taxon>Lysobacterales</taxon>
        <taxon>Lysobacteraceae</taxon>
        <taxon>Arenimonas</taxon>
    </lineage>
</organism>
<dbReference type="Proteomes" id="UP000623419">
    <property type="component" value="Unassembled WGS sequence"/>
</dbReference>
<dbReference type="EMBL" id="BMKC01000001">
    <property type="protein sequence ID" value="GGA77559.1"/>
    <property type="molecule type" value="Genomic_DNA"/>
</dbReference>
<name>A0ABQ1HH58_9GAMM</name>
<gene>
    <name evidence="1" type="ORF">GCM10011521_14840</name>
</gene>
<evidence type="ECO:0000313" key="1">
    <source>
        <dbReference type="EMBL" id="GGA77559.1"/>
    </source>
</evidence>
<proteinExistence type="predicted"/>
<protein>
    <submittedName>
        <fullName evidence="1">Uncharacterized protein</fullName>
    </submittedName>
</protein>
<accession>A0ABQ1HH58</accession>
<evidence type="ECO:0000313" key="2">
    <source>
        <dbReference type="Proteomes" id="UP000623419"/>
    </source>
</evidence>
<reference evidence="2" key="1">
    <citation type="journal article" date="2019" name="Int. J. Syst. Evol. Microbiol.">
        <title>The Global Catalogue of Microorganisms (GCM) 10K type strain sequencing project: providing services to taxonomists for standard genome sequencing and annotation.</title>
        <authorList>
            <consortium name="The Broad Institute Genomics Platform"/>
            <consortium name="The Broad Institute Genome Sequencing Center for Infectious Disease"/>
            <person name="Wu L."/>
            <person name="Ma J."/>
        </authorList>
    </citation>
    <scope>NUCLEOTIDE SEQUENCE [LARGE SCALE GENOMIC DNA]</scope>
    <source>
        <strain evidence="2">CGMCC 1.15905</strain>
    </source>
</reference>
<keyword evidence="2" id="KW-1185">Reference proteome</keyword>